<dbReference type="Proteomes" id="UP000504607">
    <property type="component" value="Unplaced"/>
</dbReference>
<evidence type="ECO:0000313" key="2">
    <source>
        <dbReference type="RefSeq" id="XP_029116741.1"/>
    </source>
</evidence>
<reference evidence="2" key="1">
    <citation type="submission" date="2025-08" db="UniProtKB">
        <authorList>
            <consortium name="RefSeq"/>
        </authorList>
    </citation>
    <scope>IDENTIFICATION</scope>
</reference>
<dbReference type="RefSeq" id="XP_029116741.1">
    <property type="nucleotide sequence ID" value="XM_029260908.1"/>
</dbReference>
<organism evidence="1 2">
    <name type="scientific">Elaeis guineensis var. tenera</name>
    <name type="common">Oil palm</name>
    <dbReference type="NCBI Taxonomy" id="51953"/>
    <lineage>
        <taxon>Eukaryota</taxon>
        <taxon>Viridiplantae</taxon>
        <taxon>Streptophyta</taxon>
        <taxon>Embryophyta</taxon>
        <taxon>Tracheophyta</taxon>
        <taxon>Spermatophyta</taxon>
        <taxon>Magnoliopsida</taxon>
        <taxon>Liliopsida</taxon>
        <taxon>Arecaceae</taxon>
        <taxon>Arecoideae</taxon>
        <taxon>Cocoseae</taxon>
        <taxon>Elaeidinae</taxon>
        <taxon>Elaeis</taxon>
    </lineage>
</organism>
<gene>
    <name evidence="2" type="primary">LOC105032127</name>
</gene>
<proteinExistence type="predicted"/>
<sequence length="118" mass="13442">MEADFAVISSPRLIFPSCAVWNSEGEETTWTEGVDSYVKSVLGLCWVLLGAFWSFYSEFAESHYGKWPDQLTWGNSTLNKASWKELHFMVSPSELDIIKALQDKGNRYGDSCIDSFKR</sequence>
<name>A0A8N4I5H3_ELAGV</name>
<accession>A0A8N4I5H3</accession>
<protein>
    <submittedName>
        <fullName evidence="2">Uncharacterized protein LOC105032127 isoform X1</fullName>
    </submittedName>
</protein>
<evidence type="ECO:0000313" key="1">
    <source>
        <dbReference type="Proteomes" id="UP000504607"/>
    </source>
</evidence>
<dbReference type="AlphaFoldDB" id="A0A8N4I5H3"/>
<keyword evidence="1" id="KW-1185">Reference proteome</keyword>